<feature type="chain" id="PRO_5039353009" evidence="10">
    <location>
        <begin position="31"/>
        <end position="378"/>
    </location>
</feature>
<dbReference type="STRING" id="1765722.AT728_22850"/>
<comment type="similarity">
    <text evidence="1">Belongs to the peptidase S1 family.</text>
</comment>
<evidence type="ECO:0000313" key="13">
    <source>
        <dbReference type="EMBL" id="KUF16766.1"/>
    </source>
</evidence>
<organism evidence="13 14">
    <name type="scientific">Streptomyces silvensis</name>
    <dbReference type="NCBI Taxonomy" id="1765722"/>
    <lineage>
        <taxon>Bacteria</taxon>
        <taxon>Bacillati</taxon>
        <taxon>Actinomycetota</taxon>
        <taxon>Actinomycetes</taxon>
        <taxon>Kitasatosporales</taxon>
        <taxon>Streptomycetaceae</taxon>
        <taxon>Streptomyces</taxon>
    </lineage>
</organism>
<feature type="domain" description="Peptidase S1A alpha-lytic prodomain" evidence="12">
    <location>
        <begin position="108"/>
        <end position="155"/>
    </location>
</feature>
<evidence type="ECO:0000256" key="9">
    <source>
        <dbReference type="PIRSR" id="PIRSR001134-2"/>
    </source>
</evidence>
<name>A0A0W7X1S3_9ACTN</name>
<keyword evidence="14" id="KW-1185">Reference proteome</keyword>
<dbReference type="CDD" id="cd21112">
    <property type="entry name" value="alphaLP-like"/>
    <property type="match status" value="1"/>
</dbReference>
<dbReference type="PIRSF" id="PIRSF001134">
    <property type="entry name" value="Streptogrisin"/>
    <property type="match status" value="1"/>
</dbReference>
<evidence type="ECO:0000256" key="10">
    <source>
        <dbReference type="SAM" id="SignalP"/>
    </source>
</evidence>
<accession>A0A0W7X1S3</accession>
<evidence type="ECO:0000259" key="12">
    <source>
        <dbReference type="Pfam" id="PF02983"/>
    </source>
</evidence>
<keyword evidence="4" id="KW-0378">Hydrolase</keyword>
<evidence type="ECO:0000256" key="1">
    <source>
        <dbReference type="ARBA" id="ARBA00007664"/>
    </source>
</evidence>
<feature type="disulfide bond" evidence="9">
    <location>
        <begin position="316"/>
        <end position="343"/>
    </location>
</feature>
<keyword evidence="6" id="KW-0865">Zymogen</keyword>
<evidence type="ECO:0000313" key="14">
    <source>
        <dbReference type="Proteomes" id="UP000054804"/>
    </source>
</evidence>
<dbReference type="SUPFAM" id="SSF50494">
    <property type="entry name" value="Trypsin-like serine proteases"/>
    <property type="match status" value="1"/>
</dbReference>
<dbReference type="RefSeq" id="WP_058849036.1">
    <property type="nucleotide sequence ID" value="NZ_LOCL01000036.1"/>
</dbReference>
<dbReference type="GO" id="GO:0006508">
    <property type="term" value="P:proteolysis"/>
    <property type="evidence" value="ECO:0007669"/>
    <property type="project" value="UniProtKB-KW"/>
</dbReference>
<evidence type="ECO:0000256" key="6">
    <source>
        <dbReference type="ARBA" id="ARBA00023145"/>
    </source>
</evidence>
<evidence type="ECO:0000256" key="7">
    <source>
        <dbReference type="ARBA" id="ARBA00023157"/>
    </source>
</evidence>
<dbReference type="EMBL" id="LOCL01000036">
    <property type="protein sequence ID" value="KUF16766.1"/>
    <property type="molecule type" value="Genomic_DNA"/>
</dbReference>
<dbReference type="AlphaFoldDB" id="A0A0W7X1S3"/>
<feature type="active site" description="Charge relay system" evidence="8">
    <location>
        <position position="240"/>
    </location>
</feature>
<dbReference type="Pfam" id="PF02983">
    <property type="entry name" value="Pro_Al_protease"/>
    <property type="match status" value="1"/>
</dbReference>
<gene>
    <name evidence="13" type="ORF">AT728_22850</name>
</gene>
<feature type="signal peptide" evidence="10">
    <location>
        <begin position="1"/>
        <end position="30"/>
    </location>
</feature>
<evidence type="ECO:0000256" key="2">
    <source>
        <dbReference type="ARBA" id="ARBA00022670"/>
    </source>
</evidence>
<dbReference type="Pfam" id="PF00089">
    <property type="entry name" value="Trypsin"/>
    <property type="match status" value="1"/>
</dbReference>
<keyword evidence="3 10" id="KW-0732">Signal</keyword>
<dbReference type="InterPro" id="IPR001254">
    <property type="entry name" value="Trypsin_dom"/>
</dbReference>
<evidence type="ECO:0000256" key="8">
    <source>
        <dbReference type="PIRSR" id="PIRSR001134-1"/>
    </source>
</evidence>
<dbReference type="Gene3D" id="2.40.10.10">
    <property type="entry name" value="Trypsin-like serine proteases"/>
    <property type="match status" value="2"/>
</dbReference>
<dbReference type="InterPro" id="IPR004236">
    <property type="entry name" value="Pept_S1_alpha_lytic"/>
</dbReference>
<evidence type="ECO:0000259" key="11">
    <source>
        <dbReference type="Pfam" id="PF00089"/>
    </source>
</evidence>
<dbReference type="InterPro" id="IPR043504">
    <property type="entry name" value="Peptidase_S1_PA_chymotrypsin"/>
</dbReference>
<feature type="active site" description="Charge relay system" evidence="8">
    <location>
        <position position="212"/>
    </location>
</feature>
<dbReference type="GO" id="GO:0005576">
    <property type="term" value="C:extracellular region"/>
    <property type="evidence" value="ECO:0007669"/>
    <property type="project" value="InterPro"/>
</dbReference>
<reference evidence="13 14" key="1">
    <citation type="submission" date="2015-12" db="EMBL/GenBank/DDBJ databases">
        <title>Draft genome sequence of Streptomyces silvensis ATCC 53525, a producer of novel hormone antagonists.</title>
        <authorList>
            <person name="Johnston C.W."/>
            <person name="Li Y."/>
            <person name="Magarvey N.A."/>
        </authorList>
    </citation>
    <scope>NUCLEOTIDE SEQUENCE [LARGE SCALE GENOMIC DNA]</scope>
    <source>
        <strain evidence="13 14">ATCC 53525</strain>
    </source>
</reference>
<comment type="caution">
    <text evidence="13">The sequence shown here is derived from an EMBL/GenBank/DDBJ whole genome shotgun (WGS) entry which is preliminary data.</text>
</comment>
<dbReference type="Proteomes" id="UP000054804">
    <property type="component" value="Unassembled WGS sequence"/>
</dbReference>
<sequence>MSDLYRNTRSVRRATLTGIASLALLGGVSAVPDASASAALSAPAADGPDALSAAAAARLADRLDDALGARDAGSYYDAERRTLVVNVLDRAAAARAEDAGARARLVDNSLAELDSAQRVLDDAPAVPGTSWAMDPRTNRIAVEADRTVTGSTSARLRHLVAGLGDRAALTRISGELTPLMSGGDAVYSSGGRCSLGFNVVKDGKPHFLLAGHCGKAGTKWGPTRDSAVAVTEDSRFPGDDFALVRYTQDVPHPSEVNLYNGTTQRITRAGEATVGLRIQRSGSTTQLRGGKVTALNATVTYQGGRKVTGLIKTDTCADRGDSGGSMFAGDTALGLASGGTVGCGGGRKGPIYFQPVTEALTAYGATITPPSGRPGTGG</sequence>
<proteinExistence type="inferred from homology"/>
<keyword evidence="5" id="KW-0720">Serine protease</keyword>
<feature type="domain" description="Peptidase S1" evidence="11">
    <location>
        <begin position="234"/>
        <end position="359"/>
    </location>
</feature>
<evidence type="ECO:0000256" key="3">
    <source>
        <dbReference type="ARBA" id="ARBA00022729"/>
    </source>
</evidence>
<evidence type="ECO:0000256" key="5">
    <source>
        <dbReference type="ARBA" id="ARBA00022825"/>
    </source>
</evidence>
<dbReference type="InterPro" id="IPR001316">
    <property type="entry name" value="Pept_S1A_streptogrisin"/>
</dbReference>
<evidence type="ECO:0000256" key="4">
    <source>
        <dbReference type="ARBA" id="ARBA00022801"/>
    </source>
</evidence>
<dbReference type="InterPro" id="IPR009003">
    <property type="entry name" value="Peptidase_S1_PA"/>
</dbReference>
<keyword evidence="2" id="KW-0645">Protease</keyword>
<protein>
    <submittedName>
        <fullName evidence="13">Streptogrisin</fullName>
    </submittedName>
</protein>
<feature type="disulfide bond" evidence="9">
    <location>
        <begin position="193"/>
        <end position="213"/>
    </location>
</feature>
<dbReference type="OrthoDB" id="8781117at2"/>
<feature type="active site" description="Charge relay system" evidence="8">
    <location>
        <position position="322"/>
    </location>
</feature>
<dbReference type="GO" id="GO:0004252">
    <property type="term" value="F:serine-type endopeptidase activity"/>
    <property type="evidence" value="ECO:0007669"/>
    <property type="project" value="InterPro"/>
</dbReference>
<keyword evidence="7 9" id="KW-1015">Disulfide bond</keyword>
<dbReference type="PRINTS" id="PR00861">
    <property type="entry name" value="ALYTICPTASE"/>
</dbReference>